<reference evidence="2" key="1">
    <citation type="journal article" date="2020" name="Stud. Mycol.">
        <title>101 Dothideomycetes genomes: a test case for predicting lifestyles and emergence of pathogens.</title>
        <authorList>
            <person name="Haridas S."/>
            <person name="Albert R."/>
            <person name="Binder M."/>
            <person name="Bloem J."/>
            <person name="Labutti K."/>
            <person name="Salamov A."/>
            <person name="Andreopoulos B."/>
            <person name="Baker S."/>
            <person name="Barry K."/>
            <person name="Bills G."/>
            <person name="Bluhm B."/>
            <person name="Cannon C."/>
            <person name="Castanera R."/>
            <person name="Culley D."/>
            <person name="Daum C."/>
            <person name="Ezra D."/>
            <person name="Gonzalez J."/>
            <person name="Henrissat B."/>
            <person name="Kuo A."/>
            <person name="Liang C."/>
            <person name="Lipzen A."/>
            <person name="Lutzoni F."/>
            <person name="Magnuson J."/>
            <person name="Mondo S."/>
            <person name="Nolan M."/>
            <person name="Ohm R."/>
            <person name="Pangilinan J."/>
            <person name="Park H.-J."/>
            <person name="Ramirez L."/>
            <person name="Alfaro M."/>
            <person name="Sun H."/>
            <person name="Tritt A."/>
            <person name="Yoshinaga Y."/>
            <person name="Zwiers L.-H."/>
            <person name="Turgeon B."/>
            <person name="Goodwin S."/>
            <person name="Spatafora J."/>
            <person name="Crous P."/>
            <person name="Grigoriev I."/>
        </authorList>
    </citation>
    <scope>NUCLEOTIDE SEQUENCE</scope>
    <source>
        <strain evidence="2">CBS 379.55</strain>
    </source>
</reference>
<dbReference type="EMBL" id="ML986532">
    <property type="protein sequence ID" value="KAF2271805.1"/>
    <property type="molecule type" value="Genomic_DNA"/>
</dbReference>
<name>A0A6A6J5U1_WESOR</name>
<dbReference type="RefSeq" id="XP_033649344.1">
    <property type="nucleotide sequence ID" value="XM_033794079.1"/>
</dbReference>
<feature type="transmembrane region" description="Helical" evidence="1">
    <location>
        <begin position="290"/>
        <end position="314"/>
    </location>
</feature>
<keyword evidence="3" id="KW-1185">Reference proteome</keyword>
<sequence>MKTLSFIDSTNAPGPWALANFAIRSTTLSILQKAGLSSLLMSNIYSSEEFWAKMGNQRFLHRGDKGQLASFGMCYRYLCGWDVGVSFTQFIRTRGEVTYFCINYPSRAREKLEAYLRQHPSYAYREFFIDAVAANDCFKGWQLVVGERRESLLYLERKYAGDTNIDFNLATRQLHDLSKDWYTLEQDIWAYNSQIRFLKESLDIYLSKLSDPSVDWMVDKFSTTGESFEVLQSQAESLSRWITVYRERTAVQINLLFNLASQRESHTSTEIAQSTAKVAEQTQRDSSSMITIAAVTMAFLPGTFICAILSTTFFDFGVDGLSVSRQWWILPATTIPLMIVVFAVWLGWQHLRFANVRDEHTGKPEKYAAANSATGEYNA</sequence>
<accession>A0A6A6J5U1</accession>
<gene>
    <name evidence="2" type="ORF">EI97DRAFT_243409</name>
</gene>
<dbReference type="Gene3D" id="1.20.58.340">
    <property type="entry name" value="Magnesium transport protein CorA, transmembrane region"/>
    <property type="match status" value="1"/>
</dbReference>
<feature type="transmembrane region" description="Helical" evidence="1">
    <location>
        <begin position="326"/>
        <end position="348"/>
    </location>
</feature>
<evidence type="ECO:0000313" key="3">
    <source>
        <dbReference type="Proteomes" id="UP000800097"/>
    </source>
</evidence>
<keyword evidence="1" id="KW-1133">Transmembrane helix</keyword>
<evidence type="ECO:0000256" key="1">
    <source>
        <dbReference type="SAM" id="Phobius"/>
    </source>
</evidence>
<proteinExistence type="predicted"/>
<organism evidence="2 3">
    <name type="scientific">Westerdykella ornata</name>
    <dbReference type="NCBI Taxonomy" id="318751"/>
    <lineage>
        <taxon>Eukaryota</taxon>
        <taxon>Fungi</taxon>
        <taxon>Dikarya</taxon>
        <taxon>Ascomycota</taxon>
        <taxon>Pezizomycotina</taxon>
        <taxon>Dothideomycetes</taxon>
        <taxon>Pleosporomycetidae</taxon>
        <taxon>Pleosporales</taxon>
        <taxon>Sporormiaceae</taxon>
        <taxon>Westerdykella</taxon>
    </lineage>
</organism>
<keyword evidence="1" id="KW-0812">Transmembrane</keyword>
<dbReference type="GeneID" id="54547254"/>
<keyword evidence="1" id="KW-0472">Membrane</keyword>
<evidence type="ECO:0008006" key="4">
    <source>
        <dbReference type="Google" id="ProtNLM"/>
    </source>
</evidence>
<dbReference type="AlphaFoldDB" id="A0A6A6J5U1"/>
<protein>
    <recommendedName>
        <fullName evidence="4">Magnesium transport protein CorA, transmembrane region</fullName>
    </recommendedName>
</protein>
<evidence type="ECO:0000313" key="2">
    <source>
        <dbReference type="EMBL" id="KAF2271805.1"/>
    </source>
</evidence>
<dbReference type="OrthoDB" id="5392974at2759"/>
<dbReference type="Proteomes" id="UP000800097">
    <property type="component" value="Unassembled WGS sequence"/>
</dbReference>